<accession>A0A1G7GN24</accession>
<dbReference type="Gene3D" id="3.40.50.1820">
    <property type="entry name" value="alpha/beta hydrolase"/>
    <property type="match status" value="1"/>
</dbReference>
<evidence type="ECO:0000313" key="1">
    <source>
        <dbReference type="EMBL" id="SDE89524.1"/>
    </source>
</evidence>
<dbReference type="OrthoDB" id="11236at2157"/>
<dbReference type="AlphaFoldDB" id="A0A1G7GN24"/>
<dbReference type="Proteomes" id="UP000199076">
    <property type="component" value="Unassembled WGS sequence"/>
</dbReference>
<dbReference type="SUPFAM" id="SSF53474">
    <property type="entry name" value="alpha/beta-Hydrolases"/>
    <property type="match status" value="1"/>
</dbReference>
<dbReference type="PROSITE" id="PS51318">
    <property type="entry name" value="TAT"/>
    <property type="match status" value="1"/>
</dbReference>
<dbReference type="InterPro" id="IPR006311">
    <property type="entry name" value="TAT_signal"/>
</dbReference>
<protein>
    <recommendedName>
        <fullName evidence="3">Alpha/beta hydrolase</fullName>
    </recommendedName>
</protein>
<evidence type="ECO:0000313" key="2">
    <source>
        <dbReference type="Proteomes" id="UP000199076"/>
    </source>
</evidence>
<dbReference type="STRING" id="660518.SAMN05216218_102114"/>
<proteinExistence type="predicted"/>
<sequence>MGDERTTGSSDDELTDLRRRSILRATGTLAGAGALGVGATQPAAADPTPLELSNCATVWESAPAAFPRVDVRQSEPTTRNLPERPDEVVFYFIGWTSEGQIGDDQGYTLQQTLRSNGYDRPVVTVQWEAETTLFSTGEDNADRDGRRFAEFLREYHERNPDTTIRLAGLSLGGRPPLATLDDLDGDVPVASVSLFGASVDNDQICADDDAAFDADAVEATAENVYNYHSEEDNTICVFYDLQTFRDGIGCSGIDCGGWFSTGSPPENWVDVDVTDEIDSHCNYQVPDVGVGERIAADIQSTG</sequence>
<dbReference type="InterPro" id="IPR029058">
    <property type="entry name" value="AB_hydrolase_fold"/>
</dbReference>
<organism evidence="1 2">
    <name type="scientific">Halorientalis regularis</name>
    <dbReference type="NCBI Taxonomy" id="660518"/>
    <lineage>
        <taxon>Archaea</taxon>
        <taxon>Methanobacteriati</taxon>
        <taxon>Methanobacteriota</taxon>
        <taxon>Stenosarchaea group</taxon>
        <taxon>Halobacteria</taxon>
        <taxon>Halobacteriales</taxon>
        <taxon>Haloarculaceae</taxon>
        <taxon>Halorientalis</taxon>
    </lineage>
</organism>
<dbReference type="RefSeq" id="WP_092687813.1">
    <property type="nucleotide sequence ID" value="NZ_FNBK01000002.1"/>
</dbReference>
<reference evidence="2" key="1">
    <citation type="submission" date="2016-10" db="EMBL/GenBank/DDBJ databases">
        <authorList>
            <person name="Varghese N."/>
            <person name="Submissions S."/>
        </authorList>
    </citation>
    <scope>NUCLEOTIDE SEQUENCE [LARGE SCALE GENOMIC DNA]</scope>
    <source>
        <strain evidence="2">IBRC-M 10760</strain>
    </source>
</reference>
<keyword evidence="2" id="KW-1185">Reference proteome</keyword>
<dbReference type="EMBL" id="FNBK01000002">
    <property type="protein sequence ID" value="SDE89524.1"/>
    <property type="molecule type" value="Genomic_DNA"/>
</dbReference>
<name>A0A1G7GN24_9EURY</name>
<evidence type="ECO:0008006" key="3">
    <source>
        <dbReference type="Google" id="ProtNLM"/>
    </source>
</evidence>
<gene>
    <name evidence="1" type="ORF">SAMN05216218_102114</name>
</gene>